<keyword evidence="2 7" id="KW-0813">Transport</keyword>
<evidence type="ECO:0000256" key="3">
    <source>
        <dbReference type="ARBA" id="ARBA00022475"/>
    </source>
</evidence>
<keyword evidence="6 7" id="KW-0472">Membrane</keyword>
<keyword evidence="10" id="KW-1185">Reference proteome</keyword>
<sequence length="258" mass="27947">MGNSRGLRKLGPPVACLLGFLVLWQAAVALFAIEEWILPSPLAVFHEMGAEWPRLMGHAAATIRLTLIGFAAGTAAGLALAALLHLIPGARAGLYPLLVLTQNVPVIVLGDLLVIWFGFGVLPKLILLLLVCFFPVSVSMLTGLQQADPKLMHYMRMIGASKQQIFWKLELPGALGHLFAGLKIAASYSVIGAIYAEALGSNEGLGYYIRLSSRGWETSRVFGGILLIVLFSLLLFGAIALIERYAVRWKVRKEVNEA</sequence>
<dbReference type="EMBL" id="JBHMDO010000044">
    <property type="protein sequence ID" value="MFB9329639.1"/>
    <property type="molecule type" value="Genomic_DNA"/>
</dbReference>
<feature type="transmembrane region" description="Helical" evidence="7">
    <location>
        <begin position="221"/>
        <end position="242"/>
    </location>
</feature>
<evidence type="ECO:0000256" key="1">
    <source>
        <dbReference type="ARBA" id="ARBA00004651"/>
    </source>
</evidence>
<evidence type="ECO:0000256" key="7">
    <source>
        <dbReference type="RuleBase" id="RU363032"/>
    </source>
</evidence>
<dbReference type="SUPFAM" id="SSF161098">
    <property type="entry name" value="MetI-like"/>
    <property type="match status" value="1"/>
</dbReference>
<dbReference type="RefSeq" id="WP_377500084.1">
    <property type="nucleotide sequence ID" value="NZ_JBHMDO010000044.1"/>
</dbReference>
<evidence type="ECO:0000259" key="8">
    <source>
        <dbReference type="PROSITE" id="PS50928"/>
    </source>
</evidence>
<feature type="domain" description="ABC transmembrane type-1" evidence="8">
    <location>
        <begin position="59"/>
        <end position="243"/>
    </location>
</feature>
<dbReference type="CDD" id="cd06261">
    <property type="entry name" value="TM_PBP2"/>
    <property type="match status" value="1"/>
</dbReference>
<dbReference type="PANTHER" id="PTHR30151">
    <property type="entry name" value="ALKANE SULFONATE ABC TRANSPORTER-RELATED, MEMBRANE SUBUNIT"/>
    <property type="match status" value="1"/>
</dbReference>
<dbReference type="InterPro" id="IPR035906">
    <property type="entry name" value="MetI-like_sf"/>
</dbReference>
<gene>
    <name evidence="9" type="ORF">ACFFSY_27190</name>
</gene>
<organism evidence="9 10">
    <name type="scientific">Paenibacillus aurantiacus</name>
    <dbReference type="NCBI Taxonomy" id="1936118"/>
    <lineage>
        <taxon>Bacteria</taxon>
        <taxon>Bacillati</taxon>
        <taxon>Bacillota</taxon>
        <taxon>Bacilli</taxon>
        <taxon>Bacillales</taxon>
        <taxon>Paenibacillaceae</taxon>
        <taxon>Paenibacillus</taxon>
    </lineage>
</organism>
<accession>A0ABV5KWN6</accession>
<evidence type="ECO:0000256" key="5">
    <source>
        <dbReference type="ARBA" id="ARBA00022989"/>
    </source>
</evidence>
<evidence type="ECO:0000313" key="9">
    <source>
        <dbReference type="EMBL" id="MFB9329639.1"/>
    </source>
</evidence>
<proteinExistence type="inferred from homology"/>
<evidence type="ECO:0000256" key="2">
    <source>
        <dbReference type="ARBA" id="ARBA00022448"/>
    </source>
</evidence>
<dbReference type="PROSITE" id="PS50928">
    <property type="entry name" value="ABC_TM1"/>
    <property type="match status" value="1"/>
</dbReference>
<comment type="subcellular location">
    <subcellularLocation>
        <location evidence="1 7">Cell membrane</location>
        <topology evidence="1 7">Multi-pass membrane protein</topology>
    </subcellularLocation>
</comment>
<feature type="transmembrane region" description="Helical" evidence="7">
    <location>
        <begin position="125"/>
        <end position="144"/>
    </location>
</feature>
<keyword evidence="4 7" id="KW-0812">Transmembrane</keyword>
<dbReference type="InterPro" id="IPR000515">
    <property type="entry name" value="MetI-like"/>
</dbReference>
<keyword evidence="3" id="KW-1003">Cell membrane</keyword>
<name>A0ABV5KWN6_9BACL</name>
<reference evidence="9 10" key="1">
    <citation type="submission" date="2024-09" db="EMBL/GenBank/DDBJ databases">
        <authorList>
            <person name="Sun Q."/>
            <person name="Mori K."/>
        </authorList>
    </citation>
    <scope>NUCLEOTIDE SEQUENCE [LARGE SCALE GENOMIC DNA]</scope>
    <source>
        <strain evidence="9 10">TISTR 2452</strain>
    </source>
</reference>
<protein>
    <submittedName>
        <fullName evidence="9">ABC transporter permease</fullName>
    </submittedName>
</protein>
<evidence type="ECO:0000313" key="10">
    <source>
        <dbReference type="Proteomes" id="UP001589747"/>
    </source>
</evidence>
<keyword evidence="5 7" id="KW-1133">Transmembrane helix</keyword>
<feature type="transmembrane region" description="Helical" evidence="7">
    <location>
        <begin position="56"/>
        <end position="87"/>
    </location>
</feature>
<dbReference type="Gene3D" id="1.10.3720.10">
    <property type="entry name" value="MetI-like"/>
    <property type="match status" value="1"/>
</dbReference>
<feature type="transmembrane region" description="Helical" evidence="7">
    <location>
        <begin position="94"/>
        <end position="119"/>
    </location>
</feature>
<evidence type="ECO:0000256" key="4">
    <source>
        <dbReference type="ARBA" id="ARBA00022692"/>
    </source>
</evidence>
<comment type="similarity">
    <text evidence="7">Belongs to the binding-protein-dependent transport system permease family.</text>
</comment>
<dbReference type="PANTHER" id="PTHR30151:SF20">
    <property type="entry name" value="ABC TRANSPORTER PERMEASE PROTEIN HI_0355-RELATED"/>
    <property type="match status" value="1"/>
</dbReference>
<comment type="caution">
    <text evidence="9">The sequence shown here is derived from an EMBL/GenBank/DDBJ whole genome shotgun (WGS) entry which is preliminary data.</text>
</comment>
<evidence type="ECO:0000256" key="6">
    <source>
        <dbReference type="ARBA" id="ARBA00023136"/>
    </source>
</evidence>
<dbReference type="Pfam" id="PF00528">
    <property type="entry name" value="BPD_transp_1"/>
    <property type="match status" value="1"/>
</dbReference>
<dbReference type="Proteomes" id="UP001589747">
    <property type="component" value="Unassembled WGS sequence"/>
</dbReference>